<feature type="transmembrane region" description="Helical" evidence="7">
    <location>
        <begin position="182"/>
        <end position="207"/>
    </location>
</feature>
<dbReference type="SUPFAM" id="SSF103473">
    <property type="entry name" value="MFS general substrate transporter"/>
    <property type="match status" value="1"/>
</dbReference>
<gene>
    <name evidence="9" type="ORF">P154DRAFT_320785</name>
</gene>
<feature type="transmembrane region" description="Helical" evidence="7">
    <location>
        <begin position="481"/>
        <end position="498"/>
    </location>
</feature>
<evidence type="ECO:0000259" key="8">
    <source>
        <dbReference type="PROSITE" id="PS50850"/>
    </source>
</evidence>
<evidence type="ECO:0000256" key="4">
    <source>
        <dbReference type="ARBA" id="ARBA00022989"/>
    </source>
</evidence>
<feature type="transmembrane region" description="Helical" evidence="7">
    <location>
        <begin position="87"/>
        <end position="104"/>
    </location>
</feature>
<dbReference type="CDD" id="cd17327">
    <property type="entry name" value="MFS_FEN2_like"/>
    <property type="match status" value="1"/>
</dbReference>
<feature type="transmembrane region" description="Helical" evidence="7">
    <location>
        <begin position="358"/>
        <end position="376"/>
    </location>
</feature>
<proteinExistence type="inferred from homology"/>
<dbReference type="Proteomes" id="UP000799779">
    <property type="component" value="Unassembled WGS sequence"/>
</dbReference>
<dbReference type="GO" id="GO:0022857">
    <property type="term" value="F:transmembrane transporter activity"/>
    <property type="evidence" value="ECO:0007669"/>
    <property type="project" value="InterPro"/>
</dbReference>
<keyword evidence="5 7" id="KW-0472">Membrane</keyword>
<keyword evidence="3 7" id="KW-0812">Transmembrane</keyword>
<evidence type="ECO:0000313" key="10">
    <source>
        <dbReference type="Proteomes" id="UP000799779"/>
    </source>
</evidence>
<dbReference type="InterPro" id="IPR011701">
    <property type="entry name" value="MFS"/>
</dbReference>
<sequence length="542" mass="61497">MRNPRRSTITDGLPGVHVPSTEDEVHHDFATGVWPIEQTADEEPLLGNSWVSSRRSNGDDALTLFPNPEDIHVPHTEEEEQRLVRKIDLVIIPYLSVCYAFFYIDKTTLSYAAIFGIREDLHLVGNQYNWLSSMFYFGFLVWAFPTNLLLQRLPIGKYLGFNIFLWGILLIAQAGAKNFMTLAIIRALSGAAEACADPAFILIASMWYTRRQQPIRIGLWYTANGFGIALGGLMGYGIGQIKGKLPSWKYEFIIIGSLCSLWGIVLILFLPDSPVTAWMLNNRERRIAVERLAENQTGIENKHFKRYQLIEAIKDPKTWFLFLLSVLQNTPNGGISNFGTIIIQGFGFSTVVTTLMQVPYGAFISVSILSCVYLNDYFSTRAKKNTRIWFILLYLMPNIVGAFGLRYVPTGHRVTRLCCYHLTGSYNAAFVLVLSLVIGNTAGHTKKVVTNAIMFLGYCVGNIVGPFFFKPEQQPTYSLGMWSMLFCHLTEIVLLLVFREHLDRENKERDRVKSSMNDRPDSDLTAFGDLTDKENVNFRYVY</sequence>
<dbReference type="EMBL" id="ML977626">
    <property type="protein sequence ID" value="KAF1996333.1"/>
    <property type="molecule type" value="Genomic_DNA"/>
</dbReference>
<evidence type="ECO:0000256" key="3">
    <source>
        <dbReference type="ARBA" id="ARBA00022692"/>
    </source>
</evidence>
<dbReference type="PANTHER" id="PTHR43791:SF26">
    <property type="entry name" value="ALLANTOATE TRANSPORTER, PUTATIVE (AFU_ORTHOLOGUE AFUA_5G09470)-RELATED"/>
    <property type="match status" value="1"/>
</dbReference>
<dbReference type="PANTHER" id="PTHR43791">
    <property type="entry name" value="PERMEASE-RELATED"/>
    <property type="match status" value="1"/>
</dbReference>
<dbReference type="GO" id="GO:0016020">
    <property type="term" value="C:membrane"/>
    <property type="evidence" value="ECO:0007669"/>
    <property type="project" value="UniProtKB-SubCell"/>
</dbReference>
<feature type="transmembrane region" description="Helical" evidence="7">
    <location>
        <begin position="219"/>
        <end position="238"/>
    </location>
</feature>
<feature type="transmembrane region" description="Helical" evidence="7">
    <location>
        <begin position="250"/>
        <end position="270"/>
    </location>
</feature>
<evidence type="ECO:0000256" key="5">
    <source>
        <dbReference type="ARBA" id="ARBA00023136"/>
    </source>
</evidence>
<dbReference type="Gene3D" id="1.20.1250.20">
    <property type="entry name" value="MFS general substrate transporter like domains"/>
    <property type="match status" value="1"/>
</dbReference>
<evidence type="ECO:0000256" key="2">
    <source>
        <dbReference type="ARBA" id="ARBA00022448"/>
    </source>
</evidence>
<reference evidence="9" key="1">
    <citation type="journal article" date="2020" name="Stud. Mycol.">
        <title>101 Dothideomycetes genomes: a test case for predicting lifestyles and emergence of pathogens.</title>
        <authorList>
            <person name="Haridas S."/>
            <person name="Albert R."/>
            <person name="Binder M."/>
            <person name="Bloem J."/>
            <person name="Labutti K."/>
            <person name="Salamov A."/>
            <person name="Andreopoulos B."/>
            <person name="Baker S."/>
            <person name="Barry K."/>
            <person name="Bills G."/>
            <person name="Bluhm B."/>
            <person name="Cannon C."/>
            <person name="Castanera R."/>
            <person name="Culley D."/>
            <person name="Daum C."/>
            <person name="Ezra D."/>
            <person name="Gonzalez J."/>
            <person name="Henrissat B."/>
            <person name="Kuo A."/>
            <person name="Liang C."/>
            <person name="Lipzen A."/>
            <person name="Lutzoni F."/>
            <person name="Magnuson J."/>
            <person name="Mondo S."/>
            <person name="Nolan M."/>
            <person name="Ohm R."/>
            <person name="Pangilinan J."/>
            <person name="Park H.-J."/>
            <person name="Ramirez L."/>
            <person name="Alfaro M."/>
            <person name="Sun H."/>
            <person name="Tritt A."/>
            <person name="Yoshinaga Y."/>
            <person name="Zwiers L.-H."/>
            <person name="Turgeon B."/>
            <person name="Goodwin S."/>
            <person name="Spatafora J."/>
            <person name="Crous P."/>
            <person name="Grigoriev I."/>
        </authorList>
    </citation>
    <scope>NUCLEOTIDE SEQUENCE</scope>
    <source>
        <strain evidence="9">CBS 123094</strain>
    </source>
</reference>
<dbReference type="AlphaFoldDB" id="A0A6A5W3A5"/>
<evidence type="ECO:0000256" key="7">
    <source>
        <dbReference type="SAM" id="Phobius"/>
    </source>
</evidence>
<dbReference type="OrthoDB" id="6730379at2759"/>
<keyword evidence="4 7" id="KW-1133">Transmembrane helix</keyword>
<organism evidence="9 10">
    <name type="scientific">Amniculicola lignicola CBS 123094</name>
    <dbReference type="NCBI Taxonomy" id="1392246"/>
    <lineage>
        <taxon>Eukaryota</taxon>
        <taxon>Fungi</taxon>
        <taxon>Dikarya</taxon>
        <taxon>Ascomycota</taxon>
        <taxon>Pezizomycotina</taxon>
        <taxon>Dothideomycetes</taxon>
        <taxon>Pleosporomycetidae</taxon>
        <taxon>Pleosporales</taxon>
        <taxon>Amniculicolaceae</taxon>
        <taxon>Amniculicola</taxon>
    </lineage>
</organism>
<dbReference type="InterPro" id="IPR036259">
    <property type="entry name" value="MFS_trans_sf"/>
</dbReference>
<evidence type="ECO:0000256" key="6">
    <source>
        <dbReference type="ARBA" id="ARBA00037968"/>
    </source>
</evidence>
<comment type="similarity">
    <text evidence="6">Belongs to the major facilitator superfamily. Allantoate permease family.</text>
</comment>
<keyword evidence="10" id="KW-1185">Reference proteome</keyword>
<keyword evidence="2" id="KW-0813">Transport</keyword>
<evidence type="ECO:0000313" key="9">
    <source>
        <dbReference type="EMBL" id="KAF1996333.1"/>
    </source>
</evidence>
<protein>
    <submittedName>
        <fullName evidence="9">MFS allantoate transporter</fullName>
    </submittedName>
</protein>
<feature type="transmembrane region" description="Helical" evidence="7">
    <location>
        <begin position="388"/>
        <end position="408"/>
    </location>
</feature>
<name>A0A6A5W3A5_9PLEO</name>
<dbReference type="FunFam" id="1.20.1250.20:FF:000064">
    <property type="entry name" value="MFS allantoate transporter"/>
    <property type="match status" value="1"/>
</dbReference>
<dbReference type="Pfam" id="PF07690">
    <property type="entry name" value="MFS_1"/>
    <property type="match status" value="1"/>
</dbReference>
<feature type="domain" description="Major facilitator superfamily (MFS) profile" evidence="8">
    <location>
        <begin position="91"/>
        <end position="505"/>
    </location>
</feature>
<comment type="subcellular location">
    <subcellularLocation>
        <location evidence="1">Membrane</location>
        <topology evidence="1">Multi-pass membrane protein</topology>
    </subcellularLocation>
</comment>
<accession>A0A6A5W3A5</accession>
<dbReference type="PROSITE" id="PS50850">
    <property type="entry name" value="MFS"/>
    <property type="match status" value="1"/>
</dbReference>
<evidence type="ECO:0000256" key="1">
    <source>
        <dbReference type="ARBA" id="ARBA00004141"/>
    </source>
</evidence>
<feature type="transmembrane region" description="Helical" evidence="7">
    <location>
        <begin position="130"/>
        <end position="150"/>
    </location>
</feature>
<feature type="transmembrane region" description="Helical" evidence="7">
    <location>
        <begin position="420"/>
        <end position="439"/>
    </location>
</feature>
<dbReference type="InterPro" id="IPR020846">
    <property type="entry name" value="MFS_dom"/>
</dbReference>
<feature type="transmembrane region" description="Helical" evidence="7">
    <location>
        <begin position="448"/>
        <end position="469"/>
    </location>
</feature>
<feature type="transmembrane region" description="Helical" evidence="7">
    <location>
        <begin position="159"/>
        <end position="176"/>
    </location>
</feature>